<reference evidence="2 3" key="1">
    <citation type="submission" date="2014-06" db="EMBL/GenBank/DDBJ databases">
        <authorList>
            <person name="Swart Estienne"/>
        </authorList>
    </citation>
    <scope>NUCLEOTIDE SEQUENCE [LARGE SCALE GENOMIC DNA]</scope>
    <source>
        <strain evidence="2 3">130c</strain>
    </source>
</reference>
<feature type="compositionally biased region" description="Polar residues" evidence="1">
    <location>
        <begin position="184"/>
        <end position="198"/>
    </location>
</feature>
<dbReference type="InParanoid" id="A0A078B650"/>
<sequence>MYYERSVLEDFFYIIKEQTARANHIPAPKKIRFTGRKVSEFKSQIYNATFRNQNRPEFTLQALDLEIIHNGLILDNEDELEYCLTTYYNPLIIYVPSDFNQEQYRMFTKIAIDNLENYKHFGSSLHDQVNLLQQNIDSIMEQYCRIESQSVQTPISRNVPQPMIGGDGLFNSTQTLQNLYSQPTQYTTQPASQQSTRHNTPKGSKRGFSLHSELDDMMSDFRTPIIHSQVQSQVIVNQLPPISMSQQVIDLTDSNIGDEPAHNVMSQQLPQIIPTSPSLQWSEQYEKQSQRAKALKKIDVKPLIERINSLINMFGGPLIAFDMEWKIRLFVIEVLNYALIYKPCPINKKIEVHTSIGGDSVSKTNKKDKKQQELRIDGEKGIEQFGQKVQPDLTVQYYDSQQMLYIIEIKNFNTIKGKGILKTAISENFKQLRNYCLQRKKLEMMGISTNFGMWIFTFYSKKTEVITSTQPFMVSDPIEIMDIRDAEMREDELRKLILIINLLCQNNQCLL</sequence>
<evidence type="ECO:0000256" key="1">
    <source>
        <dbReference type="SAM" id="MobiDB-lite"/>
    </source>
</evidence>
<proteinExistence type="predicted"/>
<dbReference type="OrthoDB" id="10593797at2759"/>
<gene>
    <name evidence="2" type="primary">Contig13453.g14351</name>
    <name evidence="2" type="ORF">STYLEM_17912</name>
</gene>
<dbReference type="AlphaFoldDB" id="A0A078B650"/>
<accession>A0A078B650</accession>
<evidence type="ECO:0000313" key="2">
    <source>
        <dbReference type="EMBL" id="CDW88787.1"/>
    </source>
</evidence>
<evidence type="ECO:0000313" key="3">
    <source>
        <dbReference type="Proteomes" id="UP000039865"/>
    </source>
</evidence>
<feature type="region of interest" description="Disordered" evidence="1">
    <location>
        <begin position="184"/>
        <end position="208"/>
    </location>
</feature>
<name>A0A078B650_STYLE</name>
<protein>
    <submittedName>
        <fullName evidence="2">Uncharacterized protein</fullName>
    </submittedName>
</protein>
<dbReference type="Proteomes" id="UP000039865">
    <property type="component" value="Unassembled WGS sequence"/>
</dbReference>
<organism evidence="2 3">
    <name type="scientific">Stylonychia lemnae</name>
    <name type="common">Ciliate</name>
    <dbReference type="NCBI Taxonomy" id="5949"/>
    <lineage>
        <taxon>Eukaryota</taxon>
        <taxon>Sar</taxon>
        <taxon>Alveolata</taxon>
        <taxon>Ciliophora</taxon>
        <taxon>Intramacronucleata</taxon>
        <taxon>Spirotrichea</taxon>
        <taxon>Stichotrichia</taxon>
        <taxon>Sporadotrichida</taxon>
        <taxon>Oxytrichidae</taxon>
        <taxon>Stylonychinae</taxon>
        <taxon>Stylonychia</taxon>
    </lineage>
</organism>
<dbReference type="EMBL" id="CCKQ01016899">
    <property type="protein sequence ID" value="CDW88787.1"/>
    <property type="molecule type" value="Genomic_DNA"/>
</dbReference>
<keyword evidence="3" id="KW-1185">Reference proteome</keyword>